<dbReference type="Gene3D" id="3.30.1830.10">
    <property type="entry name" value="YehR-like"/>
    <property type="match status" value="1"/>
</dbReference>
<evidence type="ECO:0000313" key="3">
    <source>
        <dbReference type="Proteomes" id="UP000183569"/>
    </source>
</evidence>
<dbReference type="PIRSF" id="PIRSF006187">
    <property type="entry name" value="DUF1307"/>
    <property type="match status" value="1"/>
</dbReference>
<dbReference type="AlphaFoldDB" id="A0A1G4ZA85"/>
<dbReference type="PROSITE" id="PS51257">
    <property type="entry name" value="PROKAR_LIPOPROTEIN"/>
    <property type="match status" value="1"/>
</dbReference>
<gene>
    <name evidence="2" type="ORF">SAMN02927897_04342</name>
</gene>
<dbReference type="RefSeq" id="WP_017459822.1">
    <property type="nucleotide sequence ID" value="NZ_FMUI01000019.1"/>
</dbReference>
<accession>A0A1G4ZA85</accession>
<organism evidence="2 3">
    <name type="scientific">Kosakonia sacchari</name>
    <dbReference type="NCBI Taxonomy" id="1158459"/>
    <lineage>
        <taxon>Bacteria</taxon>
        <taxon>Pseudomonadati</taxon>
        <taxon>Pseudomonadota</taxon>
        <taxon>Gammaproteobacteria</taxon>
        <taxon>Enterobacterales</taxon>
        <taxon>Enterobacteriaceae</taxon>
        <taxon>Kosakonia</taxon>
    </lineage>
</organism>
<dbReference type="InterPro" id="IPR036699">
    <property type="entry name" value="YehR-like_sf"/>
</dbReference>
<sequence length="151" mass="16882">MKLSKFIAVLFSVALLIGLSGCGEKEQSKTFSFAQAGTEVTLTYYYKGDQVERQTAKNKIEYSSIGAKNKEEAMKVLDPISKKYQSIKGIKESVDYQETYAQETLDVDYNEVDFAALNNLQGSEFTGTVNGKISMKKSEELLKSRGFKEVQ</sequence>
<dbReference type="Proteomes" id="UP000183569">
    <property type="component" value="Unassembled WGS sequence"/>
</dbReference>
<keyword evidence="2" id="KW-0449">Lipoprotein</keyword>
<evidence type="ECO:0000313" key="2">
    <source>
        <dbReference type="EMBL" id="SCX62543.1"/>
    </source>
</evidence>
<dbReference type="SUPFAM" id="SSF160704">
    <property type="entry name" value="YehR-like"/>
    <property type="match status" value="1"/>
</dbReference>
<dbReference type="EMBL" id="FMUI01000019">
    <property type="protein sequence ID" value="SCX62543.1"/>
    <property type="molecule type" value="Genomic_DNA"/>
</dbReference>
<comment type="caution">
    <text evidence="2">The sequence shown here is derived from an EMBL/GenBank/DDBJ whole genome shotgun (WGS) entry which is preliminary data.</text>
</comment>
<evidence type="ECO:0000256" key="1">
    <source>
        <dbReference type="SAM" id="SignalP"/>
    </source>
</evidence>
<feature type="chain" id="PRO_5032882606" evidence="1">
    <location>
        <begin position="23"/>
        <end position="151"/>
    </location>
</feature>
<dbReference type="GeneID" id="23845688"/>
<proteinExistence type="predicted"/>
<feature type="signal peptide" evidence="1">
    <location>
        <begin position="1"/>
        <end position="22"/>
    </location>
</feature>
<name>A0A1G4ZA85_9ENTR</name>
<protein>
    <submittedName>
        <fullName evidence="2">Uncharacterized lipoprotein YehR, DUF1307 family</fullName>
    </submittedName>
</protein>
<dbReference type="Pfam" id="PF06998">
    <property type="entry name" value="DUF1307"/>
    <property type="match status" value="1"/>
</dbReference>
<dbReference type="InterPro" id="IPR009736">
    <property type="entry name" value="DUF1307"/>
</dbReference>
<reference evidence="2 3" key="1">
    <citation type="submission" date="2016-10" db="EMBL/GenBank/DDBJ databases">
        <authorList>
            <person name="Varghese N."/>
            <person name="Submissions S."/>
        </authorList>
    </citation>
    <scope>NUCLEOTIDE SEQUENCE [LARGE SCALE GENOMIC DNA]</scope>
    <source>
        <strain evidence="2 3">CGMCC 1.12102</strain>
    </source>
</reference>
<keyword evidence="1" id="KW-0732">Signal</keyword>